<organism evidence="2 3">
    <name type="scientific">Paractinoplanes rishiriensis</name>
    <dbReference type="NCBI Taxonomy" id="1050105"/>
    <lineage>
        <taxon>Bacteria</taxon>
        <taxon>Bacillati</taxon>
        <taxon>Actinomycetota</taxon>
        <taxon>Actinomycetes</taxon>
        <taxon>Micromonosporales</taxon>
        <taxon>Micromonosporaceae</taxon>
        <taxon>Paractinoplanes</taxon>
    </lineage>
</organism>
<protein>
    <submittedName>
        <fullName evidence="2">Uncharacterized protein</fullName>
    </submittedName>
</protein>
<feature type="transmembrane region" description="Helical" evidence="1">
    <location>
        <begin position="114"/>
        <end position="134"/>
    </location>
</feature>
<evidence type="ECO:0000313" key="3">
    <source>
        <dbReference type="Proteomes" id="UP000636960"/>
    </source>
</evidence>
<dbReference type="AlphaFoldDB" id="A0A919N1R8"/>
<keyword evidence="3" id="KW-1185">Reference proteome</keyword>
<gene>
    <name evidence="2" type="ORF">Ari01nite_96350</name>
</gene>
<dbReference type="Proteomes" id="UP000636960">
    <property type="component" value="Unassembled WGS sequence"/>
</dbReference>
<keyword evidence="1" id="KW-0812">Transmembrane</keyword>
<evidence type="ECO:0000313" key="2">
    <source>
        <dbReference type="EMBL" id="GIF02171.1"/>
    </source>
</evidence>
<comment type="caution">
    <text evidence="2">The sequence shown here is derived from an EMBL/GenBank/DDBJ whole genome shotgun (WGS) entry which is preliminary data.</text>
</comment>
<dbReference type="EMBL" id="BOMV01000123">
    <property type="protein sequence ID" value="GIF02171.1"/>
    <property type="molecule type" value="Genomic_DNA"/>
</dbReference>
<sequence length="135" mass="14156">MLLAKPPVITGNHTALRPVQATVEVPASGLPVSRDRAVPGDRVEYLVDLGGHLVGIDHRGAVRRDREGVRHLVLQAVDPAPGRAVHAAARGGGSDVQREYQRSSAASRATSSSFRVIAVLVVGGSLPTLVLHVIV</sequence>
<reference evidence="2" key="1">
    <citation type="submission" date="2021-01" db="EMBL/GenBank/DDBJ databases">
        <title>Whole genome shotgun sequence of Actinoplanes rishiriensis NBRC 108556.</title>
        <authorList>
            <person name="Komaki H."/>
            <person name="Tamura T."/>
        </authorList>
    </citation>
    <scope>NUCLEOTIDE SEQUENCE</scope>
    <source>
        <strain evidence="2">NBRC 108556</strain>
    </source>
</reference>
<name>A0A919N1R8_9ACTN</name>
<proteinExistence type="predicted"/>
<keyword evidence="1" id="KW-1133">Transmembrane helix</keyword>
<evidence type="ECO:0000256" key="1">
    <source>
        <dbReference type="SAM" id="Phobius"/>
    </source>
</evidence>
<keyword evidence="1" id="KW-0472">Membrane</keyword>
<accession>A0A919N1R8</accession>